<proteinExistence type="predicted"/>
<name>A0ABU4IMX5_9VIBR</name>
<dbReference type="Proteomes" id="UP001272325">
    <property type="component" value="Unassembled WGS sequence"/>
</dbReference>
<organism evidence="1 2">
    <name type="scientific">Vibrio plantisponsor</name>
    <dbReference type="NCBI Taxonomy" id="664643"/>
    <lineage>
        <taxon>Bacteria</taxon>
        <taxon>Pseudomonadati</taxon>
        <taxon>Pseudomonadota</taxon>
        <taxon>Gammaproteobacteria</taxon>
        <taxon>Vibrionales</taxon>
        <taxon>Vibrionaceae</taxon>
        <taxon>Vibrio</taxon>
    </lineage>
</organism>
<gene>
    <name evidence="1" type="ORF">SBW85_19640</name>
</gene>
<dbReference type="RefSeq" id="WP_102954713.1">
    <property type="nucleotide sequence ID" value="NZ_AP024894.1"/>
</dbReference>
<sequence>MSLEREDIFLDAMGFIIDAVALSTVGESRADIGIYLMSLLVADQKKELQPEKLEAIRQLIELSDELESPAFSISSKS</sequence>
<reference evidence="1 2" key="1">
    <citation type="submission" date="2023-11" db="EMBL/GenBank/DDBJ databases">
        <title>Plant-associative lifestyle of Vibrio porteresiae and its evolutionary dynamics.</title>
        <authorList>
            <person name="Rameshkumar N."/>
            <person name="Kirti K."/>
        </authorList>
    </citation>
    <scope>NUCLEOTIDE SEQUENCE [LARGE SCALE GENOMIC DNA]</scope>
    <source>
        <strain evidence="1 2">MSSRF60</strain>
    </source>
</reference>
<protein>
    <submittedName>
        <fullName evidence="1">Uncharacterized protein</fullName>
    </submittedName>
</protein>
<dbReference type="EMBL" id="JAWRCN010000002">
    <property type="protein sequence ID" value="MDW6019921.1"/>
    <property type="molecule type" value="Genomic_DNA"/>
</dbReference>
<evidence type="ECO:0000313" key="1">
    <source>
        <dbReference type="EMBL" id="MDW6019921.1"/>
    </source>
</evidence>
<keyword evidence="2" id="KW-1185">Reference proteome</keyword>
<accession>A0ABU4IMX5</accession>
<comment type="caution">
    <text evidence="1">The sequence shown here is derived from an EMBL/GenBank/DDBJ whole genome shotgun (WGS) entry which is preliminary data.</text>
</comment>
<evidence type="ECO:0000313" key="2">
    <source>
        <dbReference type="Proteomes" id="UP001272325"/>
    </source>
</evidence>